<name>A0A1G8B494_CHIFI</name>
<evidence type="ECO:0000313" key="2">
    <source>
        <dbReference type="Proteomes" id="UP000199045"/>
    </source>
</evidence>
<dbReference type="InterPro" id="IPR008969">
    <property type="entry name" value="CarboxyPept-like_regulatory"/>
</dbReference>
<dbReference type="STRING" id="104663.SAMN04488121_110109"/>
<dbReference type="AlphaFoldDB" id="A0A1G8B494"/>
<dbReference type="RefSeq" id="WP_089837466.1">
    <property type="nucleotide sequence ID" value="NZ_FNBN01000010.1"/>
</dbReference>
<dbReference type="EMBL" id="FNBN01000010">
    <property type="protein sequence ID" value="SDH27843.1"/>
    <property type="molecule type" value="Genomic_DNA"/>
</dbReference>
<dbReference type="SUPFAM" id="SSF49464">
    <property type="entry name" value="Carboxypeptidase regulatory domain-like"/>
    <property type="match status" value="1"/>
</dbReference>
<dbReference type="PROSITE" id="PS51257">
    <property type="entry name" value="PROKAR_LIPOPROTEIN"/>
    <property type="match status" value="1"/>
</dbReference>
<gene>
    <name evidence="1" type="ORF">SAMN04488121_110109</name>
</gene>
<organism evidence="1 2">
    <name type="scientific">Chitinophaga filiformis</name>
    <name type="common">Myxococcus filiformis</name>
    <name type="synonym">Flexibacter filiformis</name>
    <dbReference type="NCBI Taxonomy" id="104663"/>
    <lineage>
        <taxon>Bacteria</taxon>
        <taxon>Pseudomonadati</taxon>
        <taxon>Bacteroidota</taxon>
        <taxon>Chitinophagia</taxon>
        <taxon>Chitinophagales</taxon>
        <taxon>Chitinophagaceae</taxon>
        <taxon>Chitinophaga</taxon>
    </lineage>
</organism>
<reference evidence="1 2" key="1">
    <citation type="submission" date="2016-10" db="EMBL/GenBank/DDBJ databases">
        <authorList>
            <person name="de Groot N.N."/>
        </authorList>
    </citation>
    <scope>NUCLEOTIDE SEQUENCE [LARGE SCALE GENOMIC DNA]</scope>
    <source>
        <strain evidence="1 2">DSM 527</strain>
    </source>
</reference>
<evidence type="ECO:0008006" key="3">
    <source>
        <dbReference type="Google" id="ProtNLM"/>
    </source>
</evidence>
<evidence type="ECO:0000313" key="1">
    <source>
        <dbReference type="EMBL" id="SDH27843.1"/>
    </source>
</evidence>
<dbReference type="Proteomes" id="UP000199045">
    <property type="component" value="Unassembled WGS sequence"/>
</dbReference>
<sequence>MTLFRSLLPCLFLGATVFGCSTVYESRITSFNCGPEPDTIIAILKGRVFEQKILPDEKDSLLPLSGVVITLEEGRKTVLADSSGVFTLYLGLKNTHPFKVARPGYQALKVEGFFAEKETQAEINIVLAKGTMERTGRVTACKIAY</sequence>
<protein>
    <recommendedName>
        <fullName evidence="3">CarboxypepD_reg-like domain-containing protein</fullName>
    </recommendedName>
</protein>
<proteinExistence type="predicted"/>
<dbReference type="Gene3D" id="2.60.40.1120">
    <property type="entry name" value="Carboxypeptidase-like, regulatory domain"/>
    <property type="match status" value="1"/>
</dbReference>
<accession>A0A1G8B494</accession>
<dbReference type="OrthoDB" id="667736at2"/>